<comment type="caution">
    <text evidence="2">The sequence shown here is derived from an EMBL/GenBank/DDBJ whole genome shotgun (WGS) entry which is preliminary data.</text>
</comment>
<organism evidence="2 3">
    <name type="scientific">Cetraspora pellucida</name>
    <dbReference type="NCBI Taxonomy" id="1433469"/>
    <lineage>
        <taxon>Eukaryota</taxon>
        <taxon>Fungi</taxon>
        <taxon>Fungi incertae sedis</taxon>
        <taxon>Mucoromycota</taxon>
        <taxon>Glomeromycotina</taxon>
        <taxon>Glomeromycetes</taxon>
        <taxon>Diversisporales</taxon>
        <taxon>Gigasporaceae</taxon>
        <taxon>Cetraspora</taxon>
    </lineage>
</organism>
<proteinExistence type="predicted"/>
<reference evidence="2" key="1">
    <citation type="submission" date="2021-06" db="EMBL/GenBank/DDBJ databases">
        <authorList>
            <person name="Kallberg Y."/>
            <person name="Tangrot J."/>
            <person name="Rosling A."/>
        </authorList>
    </citation>
    <scope>NUCLEOTIDE SEQUENCE</scope>
    <source>
        <strain evidence="2">FL966</strain>
    </source>
</reference>
<evidence type="ECO:0000256" key="1">
    <source>
        <dbReference type="SAM" id="MobiDB-lite"/>
    </source>
</evidence>
<dbReference type="SUPFAM" id="SSF46689">
    <property type="entry name" value="Homeodomain-like"/>
    <property type="match status" value="1"/>
</dbReference>
<evidence type="ECO:0000313" key="2">
    <source>
        <dbReference type="EMBL" id="CAG8712903.1"/>
    </source>
</evidence>
<dbReference type="OrthoDB" id="3366990at2759"/>
<keyword evidence="3" id="KW-1185">Reference proteome</keyword>
<dbReference type="AlphaFoldDB" id="A0A9N9HYW2"/>
<feature type="region of interest" description="Disordered" evidence="1">
    <location>
        <begin position="1"/>
        <end position="43"/>
    </location>
</feature>
<dbReference type="Proteomes" id="UP000789759">
    <property type="component" value="Unassembled WGS sequence"/>
</dbReference>
<dbReference type="EMBL" id="CAJVQA010012007">
    <property type="protein sequence ID" value="CAG8712903.1"/>
    <property type="molecule type" value="Genomic_DNA"/>
</dbReference>
<dbReference type="Gene3D" id="1.10.246.220">
    <property type="match status" value="1"/>
</dbReference>
<dbReference type="InterPro" id="IPR009057">
    <property type="entry name" value="Homeodomain-like_sf"/>
</dbReference>
<name>A0A9N9HYW2_9GLOM</name>
<sequence length="122" mass="13730">MVGFPASPAPDNGADRSPVGSPASPSSPPAPVDAPDDRTDSFPEECIRRWRRKHRWTHTELKALQSGMDRFGTSWANIKKTYGSTKGPLRRRSQMDLKDKARAELEFRIKNKLPRGIFALVR</sequence>
<evidence type="ECO:0000313" key="3">
    <source>
        <dbReference type="Proteomes" id="UP000789759"/>
    </source>
</evidence>
<gene>
    <name evidence="2" type="ORF">CPELLU_LOCUS12431</name>
</gene>
<accession>A0A9N9HYW2</accession>
<protein>
    <submittedName>
        <fullName evidence="2">5690_t:CDS:1</fullName>
    </submittedName>
</protein>